<evidence type="ECO:0000313" key="2">
    <source>
        <dbReference type="Proteomes" id="UP000288805"/>
    </source>
</evidence>
<comment type="caution">
    <text evidence="1">The sequence shown here is derived from an EMBL/GenBank/DDBJ whole genome shotgun (WGS) entry which is preliminary data.</text>
</comment>
<accession>A0A438IWU1</accession>
<name>A0A438IWU1_VITVI</name>
<evidence type="ECO:0000313" key="1">
    <source>
        <dbReference type="EMBL" id="RVX01214.1"/>
    </source>
</evidence>
<dbReference type="EMBL" id="QGNW01000077">
    <property type="protein sequence ID" value="RVX01214.1"/>
    <property type="molecule type" value="Genomic_DNA"/>
</dbReference>
<gene>
    <name evidence="1" type="ORF">CK203_036227</name>
</gene>
<dbReference type="Proteomes" id="UP000288805">
    <property type="component" value="Unassembled WGS sequence"/>
</dbReference>
<dbReference type="InterPro" id="IPR032675">
    <property type="entry name" value="LRR_dom_sf"/>
</dbReference>
<reference evidence="1 2" key="1">
    <citation type="journal article" date="2018" name="PLoS Genet.">
        <title>Population sequencing reveals clonal diversity and ancestral inbreeding in the grapevine cultivar Chardonnay.</title>
        <authorList>
            <person name="Roach M.J."/>
            <person name="Johnson D.L."/>
            <person name="Bohlmann J."/>
            <person name="van Vuuren H.J."/>
            <person name="Jones S.J."/>
            <person name="Pretorius I.S."/>
            <person name="Schmidt S.A."/>
            <person name="Borneman A.R."/>
        </authorList>
    </citation>
    <scope>NUCLEOTIDE SEQUENCE [LARGE SCALE GENOMIC DNA]</scope>
    <source>
        <strain evidence="2">cv. Chardonnay</strain>
        <tissue evidence="1">Leaf</tissue>
    </source>
</reference>
<proteinExistence type="predicted"/>
<protein>
    <submittedName>
        <fullName evidence="1">Uncharacterized protein</fullName>
    </submittedName>
</protein>
<organism evidence="1 2">
    <name type="scientific">Vitis vinifera</name>
    <name type="common">Grape</name>
    <dbReference type="NCBI Taxonomy" id="29760"/>
    <lineage>
        <taxon>Eukaryota</taxon>
        <taxon>Viridiplantae</taxon>
        <taxon>Streptophyta</taxon>
        <taxon>Embryophyta</taxon>
        <taxon>Tracheophyta</taxon>
        <taxon>Spermatophyta</taxon>
        <taxon>Magnoliopsida</taxon>
        <taxon>eudicotyledons</taxon>
        <taxon>Gunneridae</taxon>
        <taxon>Pentapetalae</taxon>
        <taxon>rosids</taxon>
        <taxon>Vitales</taxon>
        <taxon>Vitaceae</taxon>
        <taxon>Viteae</taxon>
        <taxon>Vitis</taxon>
    </lineage>
</organism>
<dbReference type="AlphaFoldDB" id="A0A438IWU1"/>
<dbReference type="Gene3D" id="3.80.10.10">
    <property type="entry name" value="Ribonuclease Inhibitor"/>
    <property type="match status" value="1"/>
</dbReference>
<sequence length="71" mass="8364">MIPFSHNLLVDSKSLSILKKLETLNLNQNKFRNTTMQQLNTFASLKSLSLQSKLFGRILFLSKNYMLWKTW</sequence>
<dbReference type="SUPFAM" id="SSF52058">
    <property type="entry name" value="L domain-like"/>
    <property type="match status" value="1"/>
</dbReference>